<evidence type="ECO:0000313" key="1">
    <source>
        <dbReference type="EMBL" id="GFD54472.1"/>
    </source>
</evidence>
<protein>
    <submittedName>
        <fullName evidence="1">Uncharacterized protein</fullName>
    </submittedName>
</protein>
<proteinExistence type="predicted"/>
<dbReference type="EMBL" id="BKCJ011806265">
    <property type="protein sequence ID" value="GFD54472.1"/>
    <property type="molecule type" value="Genomic_DNA"/>
</dbReference>
<reference evidence="1" key="1">
    <citation type="journal article" date="2019" name="Sci. Rep.">
        <title>Draft genome of Tanacetum cinerariifolium, the natural source of mosquito coil.</title>
        <authorList>
            <person name="Yamashiro T."/>
            <person name="Shiraishi A."/>
            <person name="Satake H."/>
            <person name="Nakayama K."/>
        </authorList>
    </citation>
    <scope>NUCLEOTIDE SEQUENCE</scope>
</reference>
<gene>
    <name evidence="1" type="ORF">Tci_926441</name>
</gene>
<accession>A0A699X323</accession>
<sequence>VGIERAVEVSFGLGEGGLGEFASGGQLLHLLGAAAHHYHGGGGPGQAYFGLGGVVAALPGGVHFDEVDGYFAQHAVAAG</sequence>
<comment type="caution">
    <text evidence="1">The sequence shown here is derived from an EMBL/GenBank/DDBJ whole genome shotgun (WGS) entry which is preliminary data.</text>
</comment>
<feature type="non-terminal residue" evidence="1">
    <location>
        <position position="79"/>
    </location>
</feature>
<feature type="non-terminal residue" evidence="1">
    <location>
        <position position="1"/>
    </location>
</feature>
<dbReference type="AlphaFoldDB" id="A0A699X323"/>
<organism evidence="1">
    <name type="scientific">Tanacetum cinerariifolium</name>
    <name type="common">Dalmatian daisy</name>
    <name type="synonym">Chrysanthemum cinerariifolium</name>
    <dbReference type="NCBI Taxonomy" id="118510"/>
    <lineage>
        <taxon>Eukaryota</taxon>
        <taxon>Viridiplantae</taxon>
        <taxon>Streptophyta</taxon>
        <taxon>Embryophyta</taxon>
        <taxon>Tracheophyta</taxon>
        <taxon>Spermatophyta</taxon>
        <taxon>Magnoliopsida</taxon>
        <taxon>eudicotyledons</taxon>
        <taxon>Gunneridae</taxon>
        <taxon>Pentapetalae</taxon>
        <taxon>asterids</taxon>
        <taxon>campanulids</taxon>
        <taxon>Asterales</taxon>
        <taxon>Asteraceae</taxon>
        <taxon>Asteroideae</taxon>
        <taxon>Anthemideae</taxon>
        <taxon>Anthemidinae</taxon>
        <taxon>Tanacetum</taxon>
    </lineage>
</organism>
<name>A0A699X323_TANCI</name>